<dbReference type="AlphaFoldDB" id="A0A3R8LNL7"/>
<dbReference type="SUPFAM" id="SSF46626">
    <property type="entry name" value="Cytochrome c"/>
    <property type="match status" value="3"/>
</dbReference>
<evidence type="ECO:0000256" key="5">
    <source>
        <dbReference type="SAM" id="Phobius"/>
    </source>
</evidence>
<accession>A0A3R8LNL7</accession>
<feature type="domain" description="Cytochrome c" evidence="6">
    <location>
        <begin position="48"/>
        <end position="159"/>
    </location>
</feature>
<keyword evidence="5" id="KW-0812">Transmembrane</keyword>
<keyword evidence="5" id="KW-0472">Membrane</keyword>
<evidence type="ECO:0000256" key="3">
    <source>
        <dbReference type="ARBA" id="ARBA00023004"/>
    </source>
</evidence>
<evidence type="ECO:0000259" key="6">
    <source>
        <dbReference type="PROSITE" id="PS51007"/>
    </source>
</evidence>
<dbReference type="GO" id="GO:0020037">
    <property type="term" value="F:heme binding"/>
    <property type="evidence" value="ECO:0007669"/>
    <property type="project" value="InterPro"/>
</dbReference>
<dbReference type="InterPro" id="IPR036909">
    <property type="entry name" value="Cyt_c-like_dom_sf"/>
</dbReference>
<dbReference type="Proteomes" id="UP000270261">
    <property type="component" value="Unassembled WGS sequence"/>
</dbReference>
<dbReference type="GO" id="GO:0009055">
    <property type="term" value="F:electron transfer activity"/>
    <property type="evidence" value="ECO:0007669"/>
    <property type="project" value="InterPro"/>
</dbReference>
<evidence type="ECO:0000256" key="2">
    <source>
        <dbReference type="ARBA" id="ARBA00022723"/>
    </source>
</evidence>
<dbReference type="PANTHER" id="PTHR35008">
    <property type="entry name" value="BLL4482 PROTEIN-RELATED"/>
    <property type="match status" value="1"/>
</dbReference>
<keyword evidence="8" id="KW-1185">Reference proteome</keyword>
<keyword evidence="5" id="KW-1133">Transmembrane helix</keyword>
<dbReference type="GO" id="GO:0046872">
    <property type="term" value="F:metal ion binding"/>
    <property type="evidence" value="ECO:0007669"/>
    <property type="project" value="UniProtKB-KW"/>
</dbReference>
<evidence type="ECO:0000256" key="4">
    <source>
        <dbReference type="PROSITE-ProRule" id="PRU00433"/>
    </source>
</evidence>
<protein>
    <submittedName>
        <fullName evidence="7">Cytochrome C</fullName>
    </submittedName>
</protein>
<dbReference type="PROSITE" id="PS51007">
    <property type="entry name" value="CYTC"/>
    <property type="match status" value="2"/>
</dbReference>
<proteinExistence type="predicted"/>
<keyword evidence="2 4" id="KW-0479">Metal-binding</keyword>
<dbReference type="PANTHER" id="PTHR35008:SF8">
    <property type="entry name" value="ALCOHOL DEHYDROGENASE CYTOCHROME C SUBUNIT"/>
    <property type="match status" value="1"/>
</dbReference>
<comment type="caution">
    <text evidence="7">The sequence shown here is derived from an EMBL/GenBank/DDBJ whole genome shotgun (WGS) entry which is preliminary data.</text>
</comment>
<evidence type="ECO:0000313" key="7">
    <source>
        <dbReference type="EMBL" id="RRN45187.1"/>
    </source>
</evidence>
<dbReference type="Pfam" id="PF00034">
    <property type="entry name" value="Cytochrom_C"/>
    <property type="match status" value="1"/>
</dbReference>
<reference evidence="7 8" key="1">
    <citation type="submission" date="2018-11" db="EMBL/GenBank/DDBJ databases">
        <title>Genome sequencing of Lautropia sp. KCOM 2505 (= ChDC F240).</title>
        <authorList>
            <person name="Kook J.-K."/>
            <person name="Park S.-N."/>
            <person name="Lim Y.K."/>
        </authorList>
    </citation>
    <scope>NUCLEOTIDE SEQUENCE [LARGE SCALE GENOMIC DNA]</scope>
    <source>
        <strain evidence="7 8">KCOM 2505</strain>
    </source>
</reference>
<dbReference type="EMBL" id="RRUE01000001">
    <property type="protein sequence ID" value="RRN45187.1"/>
    <property type="molecule type" value="Genomic_DNA"/>
</dbReference>
<dbReference type="InterPro" id="IPR009056">
    <property type="entry name" value="Cyt_c-like_dom"/>
</dbReference>
<keyword evidence="1 4" id="KW-0349">Heme</keyword>
<keyword evidence="3 4" id="KW-0408">Iron</keyword>
<dbReference type="RefSeq" id="WP_125094617.1">
    <property type="nucleotide sequence ID" value="NZ_RRUE01000001.1"/>
</dbReference>
<evidence type="ECO:0000256" key="1">
    <source>
        <dbReference type="ARBA" id="ARBA00022617"/>
    </source>
</evidence>
<feature type="domain" description="Cytochrome c" evidence="6">
    <location>
        <begin position="205"/>
        <end position="314"/>
    </location>
</feature>
<name>A0A3R8LNL7_9BURK</name>
<dbReference type="OrthoDB" id="6073217at2"/>
<organism evidence="7 8">
    <name type="scientific">Lautropia dentalis</name>
    <dbReference type="NCBI Taxonomy" id="2490857"/>
    <lineage>
        <taxon>Bacteria</taxon>
        <taxon>Pseudomonadati</taxon>
        <taxon>Pseudomonadota</taxon>
        <taxon>Betaproteobacteria</taxon>
        <taxon>Burkholderiales</taxon>
        <taxon>Burkholderiaceae</taxon>
        <taxon>Lautropia</taxon>
    </lineage>
</organism>
<dbReference type="Gene3D" id="1.10.760.10">
    <property type="entry name" value="Cytochrome c-like domain"/>
    <property type="match status" value="1"/>
</dbReference>
<feature type="transmembrane region" description="Helical" evidence="5">
    <location>
        <begin position="12"/>
        <end position="33"/>
    </location>
</feature>
<dbReference type="InterPro" id="IPR051459">
    <property type="entry name" value="Cytochrome_c-type_DH"/>
</dbReference>
<evidence type="ECO:0000313" key="8">
    <source>
        <dbReference type="Proteomes" id="UP000270261"/>
    </source>
</evidence>
<sequence>MARVRGATVWKVGSSLLVLGGLGFLVLTSPWTWSMLHGSQELPPLEGADVANGRRVFVASDCATCHATPGQPKDTVLGGGRALDTAFGIFHMPNISPDKQAGIGNWTLAQFDRALRQGVGPGGFWPDGQVLYPSFPYTSYQKLKGSDVRDLYAYMMTLPPVAQAAPDHELKFPFSLRRGVGLWRLAFLDGRPWQPGPVPAGVKADDYHRGEYLVEAAGHCAECHSTRTFMGNVKAGLRYAGGPTPEGNGWFPNVTPDETGIGYWSVPSIASYLQTGVNPIGRVADGDMAEVIRNTAQLPAADVEAMALYLKHVPAVTQPAPGMPMPNHGSELVMLPSVVQHASRLPVSGPDSIRAGEAATVVRTTNAWLQAGGVQKGAEAQAKLLGGAAVQVKARDGDRVQLVLQGWQIADTPSVVYQARGQRVMVGVLTPEAVAAVKHGEAETDADTGQRWLPAELTVWAEATGLNTDRPAVWAYSQDVFQKACSACHVLPQKGHFTANQWIGTLKSMRRFTTMDDDQYRLILAYLQNHSKDLKDPHTQGGAAAAGGHP</sequence>
<gene>
    <name evidence="7" type="ORF">EHV23_02790</name>
</gene>